<evidence type="ECO:0000256" key="5">
    <source>
        <dbReference type="ARBA" id="ARBA00022909"/>
    </source>
</evidence>
<comment type="similarity">
    <text evidence="3">Belongs to the DHNA family.</text>
</comment>
<dbReference type="Gene3D" id="3.30.1130.10">
    <property type="match status" value="2"/>
</dbReference>
<dbReference type="GeneID" id="6348425"/>
<dbReference type="GO" id="GO:0046656">
    <property type="term" value="P:folic acid biosynthetic process"/>
    <property type="evidence" value="ECO:0007669"/>
    <property type="project" value="UniProtKB-KW"/>
</dbReference>
<dbReference type="GO" id="GO:0005737">
    <property type="term" value="C:cytoplasm"/>
    <property type="evidence" value="ECO:0007669"/>
    <property type="project" value="TreeGrafter"/>
</dbReference>
<dbReference type="EMBL" id="NQIK02000003">
    <property type="protein sequence ID" value="KAF7573334.1"/>
    <property type="molecule type" value="Genomic_DNA"/>
</dbReference>
<evidence type="ECO:0000256" key="4">
    <source>
        <dbReference type="ARBA" id="ARBA00013043"/>
    </source>
</evidence>
<sequence length="265" mass="29447">MGSVVRQVQWDAEVAQSGHFDKIMVQNLEVVVPAGKDVWGREKKQRANISVTLTLGKQFTSASSTDSVDDSTVHYGTLSKAIQARFKDDALPWMSTSALSVAISDSVRRVASSTDIYALETDVSYPKGSMLGERAGHRTSSVEKSGAHSNVLYLQNVRIPCLIGVNSNERLQKQPVNVDIWVDNVHDSRVDDYPQLESLLFELISASSFQTIESLLAWLVGELRQKFFTQEVDQDAWIRLRIGKPHAVPFADAPAVEITRPIRSY</sequence>
<dbReference type="PANTHER" id="PTHR42844:SF1">
    <property type="entry name" value="DIHYDRONEOPTERIN ALDOLASE 1-RELATED"/>
    <property type="match status" value="1"/>
</dbReference>
<evidence type="ECO:0000256" key="6">
    <source>
        <dbReference type="ARBA" id="ARBA00023239"/>
    </source>
</evidence>
<evidence type="ECO:0000256" key="3">
    <source>
        <dbReference type="ARBA" id="ARBA00005708"/>
    </source>
</evidence>
<evidence type="ECO:0000313" key="8">
    <source>
        <dbReference type="EMBL" id="KAF7573334.1"/>
    </source>
</evidence>
<evidence type="ECO:0000256" key="1">
    <source>
        <dbReference type="ARBA" id="ARBA00001353"/>
    </source>
</evidence>
<gene>
    <name evidence="8" type="ORF">PtrM4_082390</name>
</gene>
<reference evidence="8" key="1">
    <citation type="journal article" date="2018" name="BMC Genomics">
        <title>Comparative genomics of the wheat fungal pathogen Pyrenophora tritici-repentis reveals chromosomal variations and genome plasticity.</title>
        <authorList>
            <person name="Moolhuijzen P."/>
            <person name="See P.T."/>
            <person name="Hane J.K."/>
            <person name="Shi G."/>
            <person name="Liu Z."/>
            <person name="Oliver R.P."/>
            <person name="Moffat C.S."/>
        </authorList>
    </citation>
    <scope>NUCLEOTIDE SEQUENCE [LARGE SCALE GENOMIC DNA]</scope>
    <source>
        <strain evidence="8">M4</strain>
    </source>
</reference>
<dbReference type="GO" id="GO:0004150">
    <property type="term" value="F:dihydroneopterin aldolase activity"/>
    <property type="evidence" value="ECO:0007669"/>
    <property type="project" value="UniProtKB-EC"/>
</dbReference>
<comment type="caution">
    <text evidence="8">The sequence shown here is derived from an EMBL/GenBank/DDBJ whole genome shotgun (WGS) entry which is preliminary data.</text>
</comment>
<dbReference type="AlphaFoldDB" id="A0A2W1FYF4"/>
<evidence type="ECO:0000256" key="2">
    <source>
        <dbReference type="ARBA" id="ARBA00005013"/>
    </source>
</evidence>
<dbReference type="SMART" id="SM00905">
    <property type="entry name" value="FolB"/>
    <property type="match status" value="1"/>
</dbReference>
<dbReference type="EC" id="4.1.2.25" evidence="4"/>
<comment type="catalytic activity">
    <reaction evidence="1">
        <text>7,8-dihydroneopterin = 6-hydroxymethyl-7,8-dihydropterin + glycolaldehyde</text>
        <dbReference type="Rhea" id="RHEA:10540"/>
        <dbReference type="ChEBI" id="CHEBI:17001"/>
        <dbReference type="ChEBI" id="CHEBI:17071"/>
        <dbReference type="ChEBI" id="CHEBI:44841"/>
        <dbReference type="EC" id="4.1.2.25"/>
    </reaction>
</comment>
<evidence type="ECO:0000256" key="7">
    <source>
        <dbReference type="ARBA" id="ARBA00032903"/>
    </source>
</evidence>
<keyword evidence="6" id="KW-0456">Lyase</keyword>
<dbReference type="InterPro" id="IPR006157">
    <property type="entry name" value="FolB_dom"/>
</dbReference>
<evidence type="ECO:0000313" key="9">
    <source>
        <dbReference type="Proteomes" id="UP000245464"/>
    </source>
</evidence>
<protein>
    <recommendedName>
        <fullName evidence="4">dihydroneopterin aldolase</fullName>
        <ecNumber evidence="4">4.1.2.25</ecNumber>
    </recommendedName>
    <alternativeName>
        <fullName evidence="7">7,8-dihydroneopterin aldolase</fullName>
    </alternativeName>
</protein>
<accession>A0A2W1FYF4</accession>
<dbReference type="SUPFAM" id="SSF55620">
    <property type="entry name" value="Tetrahydrobiopterin biosynthesis enzymes-like"/>
    <property type="match status" value="2"/>
</dbReference>
<dbReference type="Pfam" id="PF02152">
    <property type="entry name" value="FolB"/>
    <property type="match status" value="1"/>
</dbReference>
<dbReference type="Proteomes" id="UP000245464">
    <property type="component" value="Chromosome 3"/>
</dbReference>
<proteinExistence type="inferred from homology"/>
<keyword evidence="5" id="KW-0289">Folate biosynthesis</keyword>
<dbReference type="RefSeq" id="XP_001940456.2">
    <property type="nucleotide sequence ID" value="XM_001940421.2"/>
</dbReference>
<organism evidence="8 9">
    <name type="scientific">Pyrenophora tritici-repentis</name>
    <dbReference type="NCBI Taxonomy" id="45151"/>
    <lineage>
        <taxon>Eukaryota</taxon>
        <taxon>Fungi</taxon>
        <taxon>Dikarya</taxon>
        <taxon>Ascomycota</taxon>
        <taxon>Pezizomycotina</taxon>
        <taxon>Dothideomycetes</taxon>
        <taxon>Pleosporomycetidae</taxon>
        <taxon>Pleosporales</taxon>
        <taxon>Pleosporineae</taxon>
        <taxon>Pleosporaceae</taxon>
        <taxon>Pyrenophora</taxon>
    </lineage>
</organism>
<dbReference type="InterPro" id="IPR006156">
    <property type="entry name" value="Dihydroneopterin_aldolase"/>
</dbReference>
<comment type="pathway">
    <text evidence="2">Cofactor biosynthesis; tetrahydrofolate biosynthesis; 2-amino-4-hydroxy-6-hydroxymethyl-7,8-dihydropteridine diphosphate from 7,8-dihydroneopterin triphosphate: step 3/4.</text>
</comment>
<dbReference type="KEGG" id="ptrr:6348425"/>
<name>A0A2W1FYF4_9PLEO</name>
<dbReference type="InterPro" id="IPR043133">
    <property type="entry name" value="GTP-CH-I_C/QueF"/>
</dbReference>
<dbReference type="PANTHER" id="PTHR42844">
    <property type="entry name" value="DIHYDRONEOPTERIN ALDOLASE 1-RELATED"/>
    <property type="match status" value="1"/>
</dbReference>